<evidence type="ECO:0000313" key="2">
    <source>
        <dbReference type="Proteomes" id="UP000029646"/>
    </source>
</evidence>
<dbReference type="InterPro" id="IPR010982">
    <property type="entry name" value="Lambda_DNA-bd_dom_sf"/>
</dbReference>
<dbReference type="InterPro" id="IPR000843">
    <property type="entry name" value="HTH_LacI"/>
</dbReference>
<dbReference type="SUPFAM" id="SSF47413">
    <property type="entry name" value="lambda repressor-like DNA-binding domains"/>
    <property type="match status" value="1"/>
</dbReference>
<comment type="caution">
    <text evidence="1">The sequence shown here is derived from an EMBL/GenBank/DDBJ whole genome shotgun (WGS) entry which is preliminary data.</text>
</comment>
<dbReference type="CDD" id="cd01392">
    <property type="entry name" value="HTH_LacI"/>
    <property type="match status" value="1"/>
</dbReference>
<evidence type="ECO:0000313" key="1">
    <source>
        <dbReference type="EMBL" id="GAL71813.1"/>
    </source>
</evidence>
<dbReference type="Proteomes" id="UP000029646">
    <property type="component" value="Unassembled WGS sequence"/>
</dbReference>
<dbReference type="Gene3D" id="1.10.260.40">
    <property type="entry name" value="lambda repressor-like DNA-binding domains"/>
    <property type="match status" value="1"/>
</dbReference>
<name>A0A090W6D4_9FLAO</name>
<dbReference type="AlphaFoldDB" id="A0A090W6D4"/>
<protein>
    <submittedName>
        <fullName evidence="1">Uncharacterized protein</fullName>
    </submittedName>
</protein>
<gene>
    <name evidence="1" type="ORF">JCM19302_1253</name>
</gene>
<proteinExistence type="predicted"/>
<dbReference type="RefSeq" id="WP_081956979.1">
    <property type="nucleotide sequence ID" value="NZ_BBNS01000016.1"/>
</dbReference>
<organism evidence="1 2">
    <name type="scientific">Jejuia pallidilutea</name>
    <dbReference type="NCBI Taxonomy" id="504487"/>
    <lineage>
        <taxon>Bacteria</taxon>
        <taxon>Pseudomonadati</taxon>
        <taxon>Bacteroidota</taxon>
        <taxon>Flavobacteriia</taxon>
        <taxon>Flavobacteriales</taxon>
        <taxon>Flavobacteriaceae</taxon>
        <taxon>Jejuia</taxon>
    </lineage>
</organism>
<dbReference type="EMBL" id="BBNS01000016">
    <property type="protein sequence ID" value="GAL71813.1"/>
    <property type="molecule type" value="Genomic_DNA"/>
</dbReference>
<sequence length="49" mass="5554">MKVNQKYIADLLKVSRVTVTKALQDHPDIAISTRKKVKDLAQELGTFQI</sequence>
<dbReference type="GO" id="GO:0006355">
    <property type="term" value="P:regulation of DNA-templated transcription"/>
    <property type="evidence" value="ECO:0007669"/>
    <property type="project" value="InterPro"/>
</dbReference>
<accession>A0A090W6D4</accession>
<dbReference type="GO" id="GO:0003677">
    <property type="term" value="F:DNA binding"/>
    <property type="evidence" value="ECO:0007669"/>
    <property type="project" value="InterPro"/>
</dbReference>
<reference evidence="1 2" key="1">
    <citation type="journal article" date="2014" name="Genome Announc.">
        <title>Draft Genome Sequence of Marine Flavobacterium Jejuia pallidilutea Strain 11shimoA1 and Pigmentation Mutants.</title>
        <authorList>
            <person name="Takatani N."/>
            <person name="Nakanishi M."/>
            <person name="Meirelles P."/>
            <person name="Mino S."/>
            <person name="Suda W."/>
            <person name="Oshima K."/>
            <person name="Hattori M."/>
            <person name="Ohkuma M."/>
            <person name="Hosokawa M."/>
            <person name="Miyashita K."/>
            <person name="Thompson F.L."/>
            <person name="Niwa A."/>
            <person name="Sawabe T."/>
            <person name="Sawabe T."/>
        </authorList>
    </citation>
    <scope>NUCLEOTIDE SEQUENCE [LARGE SCALE GENOMIC DNA]</scope>
    <source>
        <strain evidence="2">JCM19302</strain>
    </source>
</reference>